<comment type="domain">
    <text evidence="13">The M domain binds the 7SL RNA in presence of SRP19 and binds the signal sequence of presecretory proteins.</text>
</comment>
<evidence type="ECO:0000256" key="2">
    <source>
        <dbReference type="ARBA" id="ARBA00004496"/>
    </source>
</evidence>
<dbReference type="InterPro" id="IPR027417">
    <property type="entry name" value="P-loop_NTPase"/>
</dbReference>
<dbReference type="Pfam" id="PF02881">
    <property type="entry name" value="SRP54_N"/>
    <property type="match status" value="1"/>
</dbReference>
<dbReference type="InterPro" id="IPR004125">
    <property type="entry name" value="Signal_recog_particle_SRP54_M"/>
</dbReference>
<evidence type="ECO:0000256" key="9">
    <source>
        <dbReference type="ARBA" id="ARBA00023134"/>
    </source>
</evidence>
<dbReference type="SMART" id="SM00963">
    <property type="entry name" value="SRP54_N"/>
    <property type="match status" value="1"/>
</dbReference>
<dbReference type="GO" id="GO:0003924">
    <property type="term" value="F:GTPase activity"/>
    <property type="evidence" value="ECO:0007669"/>
    <property type="project" value="UniProtKB-UniRule"/>
</dbReference>
<keyword evidence="5 13" id="KW-0547">Nucleotide-binding</keyword>
<dbReference type="InterPro" id="IPR003593">
    <property type="entry name" value="AAA+_ATPase"/>
</dbReference>
<dbReference type="FunFam" id="3.40.50.300:FF:000022">
    <property type="entry name" value="Signal recognition particle 54 kDa subunit"/>
    <property type="match status" value="1"/>
</dbReference>
<dbReference type="InterPro" id="IPR006325">
    <property type="entry name" value="SRP54_euk"/>
</dbReference>
<comment type="catalytic activity">
    <reaction evidence="12">
        <text>GTP + H2O = GDP + phosphate + H(+)</text>
        <dbReference type="Rhea" id="RHEA:19669"/>
        <dbReference type="ChEBI" id="CHEBI:15377"/>
        <dbReference type="ChEBI" id="CHEBI:15378"/>
        <dbReference type="ChEBI" id="CHEBI:37565"/>
        <dbReference type="ChEBI" id="CHEBI:43474"/>
        <dbReference type="ChEBI" id="CHEBI:58189"/>
        <dbReference type="EC" id="3.6.5.4"/>
    </reaction>
    <physiologicalReaction direction="left-to-right" evidence="12">
        <dbReference type="Rhea" id="RHEA:19670"/>
    </physiologicalReaction>
</comment>
<dbReference type="Gene3D" id="3.40.50.300">
    <property type="entry name" value="P-loop containing nucleotide triphosphate hydrolases"/>
    <property type="match status" value="1"/>
</dbReference>
<dbReference type="PROSITE" id="PS00300">
    <property type="entry name" value="SRP54"/>
    <property type="match status" value="1"/>
</dbReference>
<dbReference type="SUPFAM" id="SSF47364">
    <property type="entry name" value="Domain of the SRP/SRP receptor G-proteins"/>
    <property type="match status" value="1"/>
</dbReference>
<dbReference type="GO" id="GO:0008312">
    <property type="term" value="F:7S RNA binding"/>
    <property type="evidence" value="ECO:0007669"/>
    <property type="project" value="UniProtKB-UniRule"/>
</dbReference>
<dbReference type="GO" id="GO:0006616">
    <property type="term" value="P:SRP-dependent cotranslational protein targeting to membrane, translocation"/>
    <property type="evidence" value="ECO:0007669"/>
    <property type="project" value="TreeGrafter"/>
</dbReference>
<dbReference type="SMART" id="SM00382">
    <property type="entry name" value="AAA"/>
    <property type="match status" value="1"/>
</dbReference>
<evidence type="ECO:0000256" key="3">
    <source>
        <dbReference type="ARBA" id="ARBA00005450"/>
    </source>
</evidence>
<name>A0A7S1CI41_9STRA</name>
<evidence type="ECO:0000256" key="11">
    <source>
        <dbReference type="ARBA" id="ARBA00023274"/>
    </source>
</evidence>
<dbReference type="Gene3D" id="1.10.260.30">
    <property type="entry name" value="Signal recognition particle, SRP54 subunit, M-domain"/>
    <property type="match status" value="1"/>
</dbReference>
<dbReference type="HAMAP" id="MF_00306">
    <property type="entry name" value="SRP54"/>
    <property type="match status" value="1"/>
</dbReference>
<dbReference type="GO" id="GO:0030942">
    <property type="term" value="F:endoplasmic reticulum signal peptide binding"/>
    <property type="evidence" value="ECO:0007669"/>
    <property type="project" value="TreeGrafter"/>
</dbReference>
<evidence type="ECO:0000256" key="5">
    <source>
        <dbReference type="ARBA" id="ARBA00022741"/>
    </source>
</evidence>
<dbReference type="EMBL" id="HBFS01016773">
    <property type="protein sequence ID" value="CAD8918049.1"/>
    <property type="molecule type" value="Transcribed_RNA"/>
</dbReference>
<comment type="domain">
    <text evidence="13">The NG domain, also named G domain, is a special guanosine triphosphatase (GTPase) domain, which binds GTP and forms a guanosine 5'-triphosphate (GTP)-dependent complex with a homologous NG domain in the SRP receptor subunit SRPRA. The two NG domains undergo cooperative rearrangements upon their assembly, which culminate in the reciprocal activation of the GTPase activity of one another. SRP receptor compaction upon binding with cargo-loaded SRP and GTPase rearrangement drive SRP-mediated cotranslational protein translocation into the ER.</text>
</comment>
<dbReference type="NCBIfam" id="TIGR01425">
    <property type="entry name" value="SRP54_euk"/>
    <property type="match status" value="1"/>
</dbReference>
<gene>
    <name evidence="15" type="ORF">BSP0115_LOCUS11310</name>
</gene>
<accession>A0A7S1CI41</accession>
<keyword evidence="9 13" id="KW-0342">GTP-binding</keyword>
<dbReference type="AlphaFoldDB" id="A0A7S1CI41"/>
<dbReference type="GO" id="GO:0005829">
    <property type="term" value="C:cytosol"/>
    <property type="evidence" value="ECO:0007669"/>
    <property type="project" value="TreeGrafter"/>
</dbReference>
<dbReference type="InterPro" id="IPR036891">
    <property type="entry name" value="Signal_recog_part_SRP54_M_sf"/>
</dbReference>
<sequence>MVLAELGLKITSALRKVATATRVDDALLREVLNEVGRALLEADVSPRLIRKLQDNVRMQANLEDSAAGHQQNRVVQRAVYSELVNMLDPGRDAFKPKKGQSNVIMFVGLQGAGKTTTVAKYAYYYQQKGWKVAMVCADTFRAGAFDQLRQNATRVRVPFYGSYSEPDPVKIAAEGVAQFRDTGYEIIIVDTSGRHKQESALFEEMQQVEEATKPDEIIFTMDSTIGQAAYDQAAAFREAVAVGSCIMTKLDGGAKGGGALAAVAATESPIIFTGTGERFEDLDEFDAKRFVRRLLGMGDMEGLMTTFQEKVDLEAQQEVLDKLLNSKKKQGLSFRDMRSQFETVMSLGPLDKVMGMLPGPMSQLMPKGAEGEGANRIKRFMTIMDSMTNKELDSGKELNESQMRRLARGSGTSMGEVMVLIDTHQRFAKMFAKMGKTGLLKGGGAGMEAQMQRNPQQVMQNIMKSVDPRVLQQMGGAGGFASMLQGAMGADGGGPDMAAMMQAMGGAGGMGGLAGMMGGRGGGGGKVRVKQRRR</sequence>
<dbReference type="InterPro" id="IPR036225">
    <property type="entry name" value="SRP/SRP_N"/>
</dbReference>
<dbReference type="GO" id="GO:0005525">
    <property type="term" value="F:GTP binding"/>
    <property type="evidence" value="ECO:0007669"/>
    <property type="project" value="UniProtKB-UniRule"/>
</dbReference>
<evidence type="ECO:0000256" key="13">
    <source>
        <dbReference type="RuleBase" id="RU364034"/>
    </source>
</evidence>
<keyword evidence="10 13" id="KW-0733">Signal recognition particle</keyword>
<dbReference type="InterPro" id="IPR013822">
    <property type="entry name" value="Signal_recog_particl_SRP54_hlx"/>
</dbReference>
<evidence type="ECO:0000256" key="1">
    <source>
        <dbReference type="ARBA" id="ARBA00004240"/>
    </source>
</evidence>
<reference evidence="15" key="1">
    <citation type="submission" date="2021-01" db="EMBL/GenBank/DDBJ databases">
        <authorList>
            <person name="Corre E."/>
            <person name="Pelletier E."/>
            <person name="Niang G."/>
            <person name="Scheremetjew M."/>
            <person name="Finn R."/>
            <person name="Kale V."/>
            <person name="Holt S."/>
            <person name="Cochrane G."/>
            <person name="Meng A."/>
            <person name="Brown T."/>
            <person name="Cohen L."/>
        </authorList>
    </citation>
    <scope>NUCLEOTIDE SEQUENCE</scope>
    <source>
        <strain evidence="15">Ms1</strain>
    </source>
</reference>
<evidence type="ECO:0000256" key="6">
    <source>
        <dbReference type="ARBA" id="ARBA00022801"/>
    </source>
</evidence>
<evidence type="ECO:0000256" key="7">
    <source>
        <dbReference type="ARBA" id="ARBA00022824"/>
    </source>
</evidence>
<organism evidence="15">
    <name type="scientific">Bicosoecida sp. CB-2014</name>
    <dbReference type="NCBI Taxonomy" id="1486930"/>
    <lineage>
        <taxon>Eukaryota</taxon>
        <taxon>Sar</taxon>
        <taxon>Stramenopiles</taxon>
        <taxon>Bigyra</taxon>
        <taxon>Opalozoa</taxon>
        <taxon>Bicosoecida</taxon>
    </lineage>
</organism>
<evidence type="ECO:0000313" key="15">
    <source>
        <dbReference type="EMBL" id="CAD8918049.1"/>
    </source>
</evidence>
<dbReference type="PANTHER" id="PTHR11564">
    <property type="entry name" value="SIGNAL RECOGNITION PARTICLE 54K PROTEIN SRP54"/>
    <property type="match status" value="1"/>
</dbReference>
<dbReference type="Pfam" id="PF02978">
    <property type="entry name" value="SRP_SPB"/>
    <property type="match status" value="1"/>
</dbReference>
<evidence type="ECO:0000256" key="10">
    <source>
        <dbReference type="ARBA" id="ARBA00023135"/>
    </source>
</evidence>
<comment type="similarity">
    <text evidence="3 13">Belongs to the GTP-binding SRP family. SRP54 subfamily.</text>
</comment>
<keyword evidence="11 13" id="KW-0687">Ribonucleoprotein</keyword>
<evidence type="ECO:0000256" key="8">
    <source>
        <dbReference type="ARBA" id="ARBA00022884"/>
    </source>
</evidence>
<evidence type="ECO:0000256" key="12">
    <source>
        <dbReference type="ARBA" id="ARBA00048157"/>
    </source>
</evidence>
<keyword evidence="8 13" id="KW-0694">RNA-binding</keyword>
<feature type="domain" description="SRP54-type proteins GTP-binding" evidence="14">
    <location>
        <begin position="269"/>
        <end position="282"/>
    </location>
</feature>
<evidence type="ECO:0000256" key="4">
    <source>
        <dbReference type="ARBA" id="ARBA00022490"/>
    </source>
</evidence>
<keyword evidence="6" id="KW-0378">Hydrolase</keyword>
<dbReference type="CDD" id="cd17875">
    <property type="entry name" value="SRP54_G"/>
    <property type="match status" value="1"/>
</dbReference>
<proteinExistence type="inferred from homology"/>
<keyword evidence="7" id="KW-0256">Endoplasmic reticulum</keyword>
<dbReference type="InterPro" id="IPR042101">
    <property type="entry name" value="SRP54_N_sf"/>
</dbReference>
<dbReference type="InterPro" id="IPR022941">
    <property type="entry name" value="SRP54"/>
</dbReference>
<comment type="subcellular location">
    <subcellularLocation>
        <location evidence="2 13">Cytoplasm</location>
    </subcellularLocation>
    <subcellularLocation>
        <location evidence="1">Endoplasmic reticulum</location>
    </subcellularLocation>
</comment>
<dbReference type="GO" id="GO:0005783">
    <property type="term" value="C:endoplasmic reticulum"/>
    <property type="evidence" value="ECO:0007669"/>
    <property type="project" value="UniProtKB-SubCell"/>
</dbReference>
<keyword evidence="4 13" id="KW-0963">Cytoplasm</keyword>
<protein>
    <recommendedName>
        <fullName evidence="13">Signal recognition particle 54 kDa protein</fullName>
    </recommendedName>
</protein>
<dbReference type="Gene3D" id="1.20.120.140">
    <property type="entry name" value="Signal recognition particle SRP54, nucleotide-binding domain"/>
    <property type="match status" value="1"/>
</dbReference>
<dbReference type="GO" id="GO:0005786">
    <property type="term" value="C:signal recognition particle, endoplasmic reticulum targeting"/>
    <property type="evidence" value="ECO:0007669"/>
    <property type="project" value="UniProtKB-UniRule"/>
</dbReference>
<dbReference type="InterPro" id="IPR000897">
    <property type="entry name" value="SRP54_GTPase_dom"/>
</dbReference>
<comment type="function">
    <text evidence="13">Component of the signal recognition particle (SRP) complex, a ribonucleoprotein complex that mediates the cotranslational targeting of secretory and membrane proteins to the endoplasmic reticulum (ER).</text>
</comment>
<dbReference type="SMART" id="SM00962">
    <property type="entry name" value="SRP54"/>
    <property type="match status" value="1"/>
</dbReference>
<dbReference type="SUPFAM" id="SSF47446">
    <property type="entry name" value="Signal peptide-binding domain"/>
    <property type="match status" value="1"/>
</dbReference>
<evidence type="ECO:0000259" key="14">
    <source>
        <dbReference type="PROSITE" id="PS00300"/>
    </source>
</evidence>
<dbReference type="Pfam" id="PF00448">
    <property type="entry name" value="SRP54"/>
    <property type="match status" value="1"/>
</dbReference>
<dbReference type="SUPFAM" id="SSF52540">
    <property type="entry name" value="P-loop containing nucleoside triphosphate hydrolases"/>
    <property type="match status" value="1"/>
</dbReference>
<dbReference type="PANTHER" id="PTHR11564:SF5">
    <property type="entry name" value="SIGNAL RECOGNITION PARTICLE SUBUNIT SRP54"/>
    <property type="match status" value="1"/>
</dbReference>